<dbReference type="SUPFAM" id="SSF57667">
    <property type="entry name" value="beta-beta-alpha zinc fingers"/>
    <property type="match status" value="6"/>
</dbReference>
<evidence type="ECO:0000259" key="7">
    <source>
        <dbReference type="PROSITE" id="PS50157"/>
    </source>
</evidence>
<dbReference type="InterPro" id="IPR001909">
    <property type="entry name" value="KRAB"/>
</dbReference>
<evidence type="ECO:0000256" key="1">
    <source>
        <dbReference type="ARBA" id="ARBA00022723"/>
    </source>
</evidence>
<feature type="domain" description="C2H2-type" evidence="7">
    <location>
        <begin position="453"/>
        <end position="480"/>
    </location>
</feature>
<feature type="domain" description="C2H2-type" evidence="7">
    <location>
        <begin position="565"/>
        <end position="592"/>
    </location>
</feature>
<dbReference type="InterPro" id="IPR036051">
    <property type="entry name" value="KRAB_dom_sf"/>
</dbReference>
<dbReference type="Pfam" id="PF01352">
    <property type="entry name" value="KRAB"/>
    <property type="match status" value="1"/>
</dbReference>
<dbReference type="Proteomes" id="UP000886700">
    <property type="component" value="Unplaced"/>
</dbReference>
<feature type="domain" description="C2H2-type" evidence="7">
    <location>
        <begin position="425"/>
        <end position="452"/>
    </location>
</feature>
<dbReference type="PROSITE" id="PS50805">
    <property type="entry name" value="KRAB"/>
    <property type="match status" value="1"/>
</dbReference>
<dbReference type="PANTHER" id="PTHR19818:SF139">
    <property type="entry name" value="PAIR-RULE PROTEIN ODD-PAIRED"/>
    <property type="match status" value="1"/>
</dbReference>
<dbReference type="PANTHER" id="PTHR19818">
    <property type="entry name" value="ZINC FINGER PROTEIN ZIC AND GLI"/>
    <property type="match status" value="1"/>
</dbReference>
<feature type="domain" description="C2H2-type" evidence="7">
    <location>
        <begin position="397"/>
        <end position="424"/>
    </location>
</feature>
<feature type="domain" description="C2H2-type" evidence="7">
    <location>
        <begin position="369"/>
        <end position="396"/>
    </location>
</feature>
<dbReference type="PROSITE" id="PS00028">
    <property type="entry name" value="ZINC_FINGER_C2H2_1"/>
    <property type="match status" value="9"/>
</dbReference>
<sequence length="592" mass="66922">MSTDVNFCQKPQRLEAEEQDGACARLVSFEDVTMNFSQEEWQYLNPAQRRLYQDVMLEVYSHLLAVGYPRPRANFKMKKVDFSHQRCLCQGESQRDAAHQVWKAAFPNDVSKEITKCDSYCSIIEEPGQDGDPTKADQQNQVPLLNPKTLRSDYSCECEGTGRSIPVDRLLISTQKRFPKCCSVEKTVQPNSNPQANSEHQSSSTKQPNGTVERCQLFTQDPSNAVCTVPNREEKAFKGEEFEKILSPKQPLLQHEILSQDQPAEYTKHIALCQEQITSAIETPFICHMCGKSFLQKSRLSSHPGTNGGETAECPDCVESLTSPPSSLRLHPTVHTKEKPYKCHVCGKPFSYASHLKVHLRVHTGERPYACSDCGKAFSQKSVLTTHQRTHTGEKPYTCSHCGKMFVYASDLKKHSRFHTGEKPYECPDCGKLFSNKSHLPVHHRIHTGERPYKCCDCGRSFRRKCHLKIHSRVHTGERPYMCSDCGKTFSHSSVLSTHQRIHTGERPYTCGDCGKAMSSKAQLNEHQRTHTGEKPFVCIECGKAFSGRSSLQVHRRTHSSEKPFLCDRCGKGFLRKSQLSSHQQTHAAENP</sequence>
<reference evidence="10" key="1">
    <citation type="submission" date="2025-08" db="UniProtKB">
        <authorList>
            <consortium name="RefSeq"/>
        </authorList>
    </citation>
    <scope>IDENTIFICATION</scope>
    <source>
        <tissue evidence="10">Liver</tissue>
    </source>
</reference>
<accession>A0ABM2WMZ3</accession>
<keyword evidence="1" id="KW-0479">Metal-binding</keyword>
<name>A0ABM2WMZ3_MESAU</name>
<keyword evidence="4" id="KW-0862">Zinc</keyword>
<dbReference type="InterPro" id="IPR013087">
    <property type="entry name" value="Znf_C2H2_type"/>
</dbReference>
<dbReference type="SMART" id="SM00349">
    <property type="entry name" value="KRAB"/>
    <property type="match status" value="1"/>
</dbReference>
<dbReference type="InterPro" id="IPR036236">
    <property type="entry name" value="Znf_C2H2_sf"/>
</dbReference>
<gene>
    <name evidence="10" type="primary">LOC101842198</name>
</gene>
<evidence type="ECO:0000256" key="6">
    <source>
        <dbReference type="SAM" id="MobiDB-lite"/>
    </source>
</evidence>
<dbReference type="Gene3D" id="6.10.140.140">
    <property type="match status" value="1"/>
</dbReference>
<dbReference type="RefSeq" id="XP_040592162.1">
    <property type="nucleotide sequence ID" value="XM_040736228.1"/>
</dbReference>
<evidence type="ECO:0000256" key="2">
    <source>
        <dbReference type="ARBA" id="ARBA00022737"/>
    </source>
</evidence>
<evidence type="ECO:0000256" key="4">
    <source>
        <dbReference type="ARBA" id="ARBA00022833"/>
    </source>
</evidence>
<keyword evidence="3 5" id="KW-0863">Zinc-finger</keyword>
<dbReference type="SUPFAM" id="SSF109640">
    <property type="entry name" value="KRAB domain (Kruppel-associated box)"/>
    <property type="match status" value="1"/>
</dbReference>
<feature type="domain" description="C2H2-type" evidence="7">
    <location>
        <begin position="285"/>
        <end position="312"/>
    </location>
</feature>
<proteinExistence type="predicted"/>
<feature type="domain" description="C2H2-type" evidence="7">
    <location>
        <begin position="509"/>
        <end position="536"/>
    </location>
</feature>
<dbReference type="PROSITE" id="PS50157">
    <property type="entry name" value="ZINC_FINGER_C2H2_2"/>
    <property type="match status" value="10"/>
</dbReference>
<keyword evidence="9" id="KW-1185">Reference proteome</keyword>
<dbReference type="CDD" id="cd07765">
    <property type="entry name" value="KRAB_A-box"/>
    <property type="match status" value="1"/>
</dbReference>
<organism evidence="9 10">
    <name type="scientific">Mesocricetus auratus</name>
    <name type="common">Golden hamster</name>
    <dbReference type="NCBI Taxonomy" id="10036"/>
    <lineage>
        <taxon>Eukaryota</taxon>
        <taxon>Metazoa</taxon>
        <taxon>Chordata</taxon>
        <taxon>Craniata</taxon>
        <taxon>Vertebrata</taxon>
        <taxon>Euteleostomi</taxon>
        <taxon>Mammalia</taxon>
        <taxon>Eutheria</taxon>
        <taxon>Euarchontoglires</taxon>
        <taxon>Glires</taxon>
        <taxon>Rodentia</taxon>
        <taxon>Myomorpha</taxon>
        <taxon>Muroidea</taxon>
        <taxon>Cricetidae</taxon>
        <taxon>Cricetinae</taxon>
        <taxon>Mesocricetus</taxon>
    </lineage>
</organism>
<dbReference type="SMART" id="SM00355">
    <property type="entry name" value="ZnF_C2H2"/>
    <property type="match status" value="10"/>
</dbReference>
<evidence type="ECO:0000313" key="9">
    <source>
        <dbReference type="Proteomes" id="UP000886700"/>
    </source>
</evidence>
<dbReference type="GeneID" id="101842198"/>
<feature type="domain" description="C2H2-type" evidence="7">
    <location>
        <begin position="537"/>
        <end position="564"/>
    </location>
</feature>
<evidence type="ECO:0000313" key="10">
    <source>
        <dbReference type="RefSeq" id="XP_040592162.1"/>
    </source>
</evidence>
<feature type="region of interest" description="Disordered" evidence="6">
    <location>
        <begin position="188"/>
        <end position="210"/>
    </location>
</feature>
<protein>
    <submittedName>
        <fullName evidence="10">LOW QUALITY PROTEIN: zinc finger protein 175</fullName>
    </submittedName>
</protein>
<dbReference type="Gene3D" id="3.30.160.60">
    <property type="entry name" value="Classic Zinc Finger"/>
    <property type="match status" value="10"/>
</dbReference>
<feature type="domain" description="KRAB" evidence="8">
    <location>
        <begin position="27"/>
        <end position="107"/>
    </location>
</feature>
<feature type="domain" description="C2H2-type" evidence="7">
    <location>
        <begin position="341"/>
        <end position="368"/>
    </location>
</feature>
<evidence type="ECO:0000259" key="8">
    <source>
        <dbReference type="PROSITE" id="PS50805"/>
    </source>
</evidence>
<evidence type="ECO:0000256" key="3">
    <source>
        <dbReference type="ARBA" id="ARBA00022771"/>
    </source>
</evidence>
<dbReference type="InterPro" id="IPR050329">
    <property type="entry name" value="GLI_C2H2-zinc-finger"/>
</dbReference>
<keyword evidence="2" id="KW-0677">Repeat</keyword>
<feature type="domain" description="C2H2-type" evidence="7">
    <location>
        <begin position="481"/>
        <end position="508"/>
    </location>
</feature>
<dbReference type="Pfam" id="PF00096">
    <property type="entry name" value="zf-C2H2"/>
    <property type="match status" value="9"/>
</dbReference>
<evidence type="ECO:0000256" key="5">
    <source>
        <dbReference type="PROSITE-ProRule" id="PRU00042"/>
    </source>
</evidence>